<accession>A0A099HZH0</accession>
<evidence type="ECO:0000313" key="2">
    <source>
        <dbReference type="Proteomes" id="UP000030008"/>
    </source>
</evidence>
<reference evidence="1 2" key="1">
    <citation type="submission" date="2014-08" db="EMBL/GenBank/DDBJ databases">
        <title>Clostridium innocuum, an unnegligible vancomycin-resistant pathogen causing extra-intestinal infections.</title>
        <authorList>
            <person name="Feng Y."/>
            <person name="Chiu C.-H."/>
        </authorList>
    </citation>
    <scope>NUCLEOTIDE SEQUENCE [LARGE SCALE GENOMIC DNA]</scope>
    <source>
        <strain evidence="1 2">AN88</strain>
    </source>
</reference>
<name>A0A099HZH0_CLOIN</name>
<proteinExistence type="predicted"/>
<dbReference type="AlphaFoldDB" id="A0A099HZH0"/>
<dbReference type="PANTHER" id="PTHR30121:SF6">
    <property type="entry name" value="SLR6007 PROTEIN"/>
    <property type="match status" value="1"/>
</dbReference>
<dbReference type="Proteomes" id="UP000030008">
    <property type="component" value="Unassembled WGS sequence"/>
</dbReference>
<dbReference type="PANTHER" id="PTHR30121">
    <property type="entry name" value="UNCHARACTERIZED PROTEIN YJGR-RELATED"/>
    <property type="match status" value="1"/>
</dbReference>
<gene>
    <name evidence="1" type="ORF">CIAN88_22095</name>
</gene>
<comment type="caution">
    <text evidence="1">The sequence shown here is derived from an EMBL/GenBank/DDBJ whole genome shotgun (WGS) entry which is preliminary data.</text>
</comment>
<dbReference type="Gene3D" id="3.40.50.300">
    <property type="entry name" value="P-loop containing nucleotide triphosphate hydrolases"/>
    <property type="match status" value="2"/>
</dbReference>
<evidence type="ECO:0008006" key="3">
    <source>
        <dbReference type="Google" id="ProtNLM"/>
    </source>
</evidence>
<sequence>MWNNDLVKKKSLLQPIGLKIQRGHYILGDRYIKSLLVTELPRQFDLGLLSSYVSDPQIKVFMRTEPLDLDCAGMLKKEYNDKNREYQKSWNDPTRRETLENELISLNTYIKEIIDNHDMTWNIIIVFSVYAQTEKEVNNRCRDLNLRLRAQGFKLTSAPVMQENLMRVASPLFVNSLLPSEVEKNIGIPLPSLGMAGLYPFVFETLKDRGGFLLGHELMNKGAILFDQFQWLNDSESARALNRLSGNLVIVGGTGFGKSTLMKLLIRFYIRTHKKIIWIDPENKNSSLTKRYGGTFVNWGRRGHIINVFDLKPISVEEDEDASVKWDTELAIYNCIDDVKIILRYLVPSISDDTLSIVGDQMVKLYADHGLTTETDFRGLPASAYPTFSDLDVRLQKSIEECQKQPHADTKELELLRDLRLKIKPLLREWSIYFNGHTSLGKEDLSKDIIAFGTKTLLEKPMTLINALNHIMYQFAWSLCLDESVDSAFVLDEAHTQILTPMSAERVAQYTRRSRKYHNVCTIATQEPKDFAGKDILVHGKAIFNNSVYKMIMHLERDGTNDLSNFITVNENEKGLIEQLRMGDALFVCGDRHIPLHVLATENELKEMA</sequence>
<protein>
    <recommendedName>
        <fullName evidence="3">DUF87 domain-containing protein</fullName>
    </recommendedName>
</protein>
<dbReference type="Gene3D" id="1.10.8.730">
    <property type="match status" value="1"/>
</dbReference>
<dbReference type="RefSeq" id="WP_002611536.1">
    <property type="nucleotide sequence ID" value="NZ_JAJTIM010000070.1"/>
</dbReference>
<organism evidence="1 2">
    <name type="scientific">Clostridium innocuum</name>
    <dbReference type="NCBI Taxonomy" id="1522"/>
    <lineage>
        <taxon>Bacteria</taxon>
        <taxon>Bacillati</taxon>
        <taxon>Bacillota</taxon>
        <taxon>Clostridia</taxon>
        <taxon>Eubacteriales</taxon>
        <taxon>Clostridiaceae</taxon>
        <taxon>Clostridium</taxon>
    </lineage>
</organism>
<dbReference type="SUPFAM" id="SSF52540">
    <property type="entry name" value="P-loop containing nucleoside triphosphate hydrolases"/>
    <property type="match status" value="1"/>
</dbReference>
<evidence type="ECO:0000313" key="1">
    <source>
        <dbReference type="EMBL" id="KGJ51174.1"/>
    </source>
</evidence>
<dbReference type="InterPro" id="IPR051162">
    <property type="entry name" value="T4SS_component"/>
</dbReference>
<dbReference type="EMBL" id="JQIF01000135">
    <property type="protein sequence ID" value="KGJ51174.1"/>
    <property type="molecule type" value="Genomic_DNA"/>
</dbReference>
<dbReference type="InterPro" id="IPR027417">
    <property type="entry name" value="P-loop_NTPase"/>
</dbReference>